<evidence type="ECO:0000256" key="13">
    <source>
        <dbReference type="SAM" id="Phobius"/>
    </source>
</evidence>
<dbReference type="OrthoDB" id="8536275at2"/>
<evidence type="ECO:0000313" key="16">
    <source>
        <dbReference type="Proteomes" id="UP000184327"/>
    </source>
</evidence>
<dbReference type="GO" id="GO:0046872">
    <property type="term" value="F:metal ion binding"/>
    <property type="evidence" value="ECO:0007669"/>
    <property type="project" value="UniProtKB-KW"/>
</dbReference>
<comment type="cofactor">
    <cofactor evidence="1">
        <name>heme b</name>
        <dbReference type="ChEBI" id="CHEBI:60344"/>
    </cofactor>
</comment>
<dbReference type="SUPFAM" id="SSF81342">
    <property type="entry name" value="Transmembrane di-heme cytochromes"/>
    <property type="match status" value="1"/>
</dbReference>
<dbReference type="GO" id="GO:0009055">
    <property type="term" value="F:electron transfer activity"/>
    <property type="evidence" value="ECO:0007669"/>
    <property type="project" value="InterPro"/>
</dbReference>
<evidence type="ECO:0000256" key="4">
    <source>
        <dbReference type="ARBA" id="ARBA00022475"/>
    </source>
</evidence>
<feature type="transmembrane region" description="Helical" evidence="13">
    <location>
        <begin position="161"/>
        <end position="178"/>
    </location>
</feature>
<keyword evidence="3" id="KW-0813">Transport</keyword>
<keyword evidence="16" id="KW-1185">Reference proteome</keyword>
<proteinExistence type="inferred from homology"/>
<dbReference type="GO" id="GO:0022904">
    <property type="term" value="P:respiratory electron transport chain"/>
    <property type="evidence" value="ECO:0007669"/>
    <property type="project" value="InterPro"/>
</dbReference>
<evidence type="ECO:0000256" key="9">
    <source>
        <dbReference type="ARBA" id="ARBA00022989"/>
    </source>
</evidence>
<sequence length="195" mass="21952">MNTTHVEHPAAAASARRAGRYTLPAVWLHWLLAAAILGIFAFGLYMVSLPFSPTKLRYMNWHKWAGILILSLSLLRLLWRITHRPPPLPASMLQTMPRWQQWAHHGVHHAFYLLFFAVPLLGWAYSSAAGFPIVLFGQIPLPDFVPASPELAAAIKPWHKLSSFALIGLVVLHVAAVVKHQLIDRDGLLGRMRPW</sequence>
<keyword evidence="11 13" id="KW-0472">Membrane</keyword>
<keyword evidence="6 13" id="KW-0812">Transmembrane</keyword>
<keyword evidence="10" id="KW-0408">Iron</keyword>
<evidence type="ECO:0000256" key="12">
    <source>
        <dbReference type="ARBA" id="ARBA00037975"/>
    </source>
</evidence>
<keyword evidence="7" id="KW-0479">Metal-binding</keyword>
<evidence type="ECO:0000256" key="3">
    <source>
        <dbReference type="ARBA" id="ARBA00022448"/>
    </source>
</evidence>
<keyword evidence="8" id="KW-0249">Electron transport</keyword>
<keyword evidence="9 13" id="KW-1133">Transmembrane helix</keyword>
<dbReference type="GO" id="GO:0020037">
    <property type="term" value="F:heme binding"/>
    <property type="evidence" value="ECO:0007669"/>
    <property type="project" value="TreeGrafter"/>
</dbReference>
<keyword evidence="4" id="KW-1003">Cell membrane</keyword>
<dbReference type="InterPro" id="IPR052168">
    <property type="entry name" value="Cytochrome_b561_oxidase"/>
</dbReference>
<gene>
    <name evidence="15" type="ORF">SAMN02745117_00144</name>
</gene>
<accession>A0A1M4SKR2</accession>
<keyword evidence="5" id="KW-0349">Heme</keyword>
<feature type="transmembrane region" description="Helical" evidence="13">
    <location>
        <begin position="61"/>
        <end position="79"/>
    </location>
</feature>
<dbReference type="EMBL" id="FQUZ01000001">
    <property type="protein sequence ID" value="SHE32864.1"/>
    <property type="molecule type" value="Genomic_DNA"/>
</dbReference>
<evidence type="ECO:0000313" key="15">
    <source>
        <dbReference type="EMBL" id="SHE32864.1"/>
    </source>
</evidence>
<name>A0A1M4SKR2_9BURK</name>
<dbReference type="AlphaFoldDB" id="A0A1M4SKR2"/>
<dbReference type="InterPro" id="IPR011577">
    <property type="entry name" value="Cyt_b561_bac/Ni-Hgenase"/>
</dbReference>
<evidence type="ECO:0000256" key="11">
    <source>
        <dbReference type="ARBA" id="ARBA00023136"/>
    </source>
</evidence>
<feature type="transmembrane region" description="Helical" evidence="13">
    <location>
        <begin position="111"/>
        <end position="141"/>
    </location>
</feature>
<dbReference type="PANTHER" id="PTHR30529:SF1">
    <property type="entry name" value="CYTOCHROME B561 HOMOLOG 2"/>
    <property type="match status" value="1"/>
</dbReference>
<protein>
    <submittedName>
        <fullName evidence="15">Cytochrome b561</fullName>
    </submittedName>
</protein>
<organism evidence="15 16">
    <name type="scientific">Lampropedia hyalina DSM 16112</name>
    <dbReference type="NCBI Taxonomy" id="1122156"/>
    <lineage>
        <taxon>Bacteria</taxon>
        <taxon>Pseudomonadati</taxon>
        <taxon>Pseudomonadota</taxon>
        <taxon>Betaproteobacteria</taxon>
        <taxon>Burkholderiales</taxon>
        <taxon>Comamonadaceae</taxon>
        <taxon>Lampropedia</taxon>
    </lineage>
</organism>
<dbReference type="RefSeq" id="WP_073353406.1">
    <property type="nucleotide sequence ID" value="NZ_FQUZ01000001.1"/>
</dbReference>
<evidence type="ECO:0000256" key="1">
    <source>
        <dbReference type="ARBA" id="ARBA00001970"/>
    </source>
</evidence>
<feature type="transmembrane region" description="Helical" evidence="13">
    <location>
        <begin position="26"/>
        <end position="49"/>
    </location>
</feature>
<comment type="subcellular location">
    <subcellularLocation>
        <location evidence="2">Cell membrane</location>
        <topology evidence="2">Multi-pass membrane protein</topology>
    </subcellularLocation>
</comment>
<evidence type="ECO:0000256" key="6">
    <source>
        <dbReference type="ARBA" id="ARBA00022692"/>
    </source>
</evidence>
<comment type="similarity">
    <text evidence="12">Belongs to the cytochrome b561 family.</text>
</comment>
<evidence type="ECO:0000256" key="5">
    <source>
        <dbReference type="ARBA" id="ARBA00022617"/>
    </source>
</evidence>
<evidence type="ECO:0000256" key="7">
    <source>
        <dbReference type="ARBA" id="ARBA00022723"/>
    </source>
</evidence>
<dbReference type="STRING" id="1122156.SAMN02745117_00144"/>
<evidence type="ECO:0000259" key="14">
    <source>
        <dbReference type="Pfam" id="PF01292"/>
    </source>
</evidence>
<dbReference type="InterPro" id="IPR016174">
    <property type="entry name" value="Di-haem_cyt_TM"/>
</dbReference>
<dbReference type="Proteomes" id="UP000184327">
    <property type="component" value="Unassembled WGS sequence"/>
</dbReference>
<feature type="domain" description="Cytochrome b561 bacterial/Ni-hydrogenase" evidence="14">
    <location>
        <begin position="20"/>
        <end position="194"/>
    </location>
</feature>
<evidence type="ECO:0000256" key="10">
    <source>
        <dbReference type="ARBA" id="ARBA00023004"/>
    </source>
</evidence>
<dbReference type="GO" id="GO:0005886">
    <property type="term" value="C:plasma membrane"/>
    <property type="evidence" value="ECO:0007669"/>
    <property type="project" value="UniProtKB-SubCell"/>
</dbReference>
<dbReference type="Pfam" id="PF01292">
    <property type="entry name" value="Ni_hydr_CYTB"/>
    <property type="match status" value="1"/>
</dbReference>
<evidence type="ECO:0000256" key="8">
    <source>
        <dbReference type="ARBA" id="ARBA00022982"/>
    </source>
</evidence>
<dbReference type="Gene3D" id="1.20.950.20">
    <property type="entry name" value="Transmembrane di-heme cytochromes, Chain C"/>
    <property type="match status" value="1"/>
</dbReference>
<evidence type="ECO:0000256" key="2">
    <source>
        <dbReference type="ARBA" id="ARBA00004651"/>
    </source>
</evidence>
<dbReference type="PANTHER" id="PTHR30529">
    <property type="entry name" value="CYTOCHROME B561"/>
    <property type="match status" value="1"/>
</dbReference>
<reference evidence="15 16" key="1">
    <citation type="submission" date="2016-11" db="EMBL/GenBank/DDBJ databases">
        <authorList>
            <person name="Jaros S."/>
            <person name="Januszkiewicz K."/>
            <person name="Wedrychowicz H."/>
        </authorList>
    </citation>
    <scope>NUCLEOTIDE SEQUENCE [LARGE SCALE GENOMIC DNA]</scope>
    <source>
        <strain evidence="15 16">DSM 16112</strain>
    </source>
</reference>